<proteinExistence type="predicted"/>
<organism evidence="2 3">
    <name type="scientific">Terrimonas rubra</name>
    <dbReference type="NCBI Taxonomy" id="1035890"/>
    <lineage>
        <taxon>Bacteria</taxon>
        <taxon>Pseudomonadati</taxon>
        <taxon>Bacteroidota</taxon>
        <taxon>Chitinophagia</taxon>
        <taxon>Chitinophagales</taxon>
        <taxon>Chitinophagaceae</taxon>
        <taxon>Terrimonas</taxon>
    </lineage>
</organism>
<gene>
    <name evidence="2" type="ORF">ACFS6H_20600</name>
</gene>
<dbReference type="Proteomes" id="UP001597511">
    <property type="component" value="Unassembled WGS sequence"/>
</dbReference>
<dbReference type="EMBL" id="JBHUOZ010000003">
    <property type="protein sequence ID" value="MFD2922132.1"/>
    <property type="molecule type" value="Genomic_DNA"/>
</dbReference>
<evidence type="ECO:0000313" key="3">
    <source>
        <dbReference type="Proteomes" id="UP001597511"/>
    </source>
</evidence>
<dbReference type="RefSeq" id="WP_386103543.1">
    <property type="nucleotide sequence ID" value="NZ_JBHUOZ010000003.1"/>
</dbReference>
<dbReference type="Pfam" id="PF19777">
    <property type="entry name" value="DUF6263"/>
    <property type="match status" value="1"/>
</dbReference>
<comment type="caution">
    <text evidence="2">The sequence shown here is derived from an EMBL/GenBank/DDBJ whole genome shotgun (WGS) entry which is preliminary data.</text>
</comment>
<protein>
    <submittedName>
        <fullName evidence="2">DUF6263 family protein</fullName>
    </submittedName>
</protein>
<dbReference type="InterPro" id="IPR046230">
    <property type="entry name" value="DUF6263"/>
</dbReference>
<accession>A0ABW6A9Z6</accession>
<feature type="chain" id="PRO_5046087743" evidence="1">
    <location>
        <begin position="22"/>
        <end position="292"/>
    </location>
</feature>
<reference evidence="3" key="1">
    <citation type="journal article" date="2019" name="Int. J. Syst. Evol. Microbiol.">
        <title>The Global Catalogue of Microorganisms (GCM) 10K type strain sequencing project: providing services to taxonomists for standard genome sequencing and annotation.</title>
        <authorList>
            <consortium name="The Broad Institute Genomics Platform"/>
            <consortium name="The Broad Institute Genome Sequencing Center for Infectious Disease"/>
            <person name="Wu L."/>
            <person name="Ma J."/>
        </authorList>
    </citation>
    <scope>NUCLEOTIDE SEQUENCE [LARGE SCALE GENOMIC DNA]</scope>
    <source>
        <strain evidence="3">KCTC 23299</strain>
    </source>
</reference>
<name>A0ABW6A9Z6_9BACT</name>
<keyword evidence="1" id="KW-0732">Signal</keyword>
<evidence type="ECO:0000313" key="2">
    <source>
        <dbReference type="EMBL" id="MFD2922132.1"/>
    </source>
</evidence>
<evidence type="ECO:0000256" key="1">
    <source>
        <dbReference type="SAM" id="SignalP"/>
    </source>
</evidence>
<keyword evidence="3" id="KW-1185">Reference proteome</keyword>
<feature type="signal peptide" evidence="1">
    <location>
        <begin position="1"/>
        <end position="21"/>
    </location>
</feature>
<sequence length="292" mass="31346">MFVTKIIGCSLLLSLTIPAISQQKAPKLAFVQGETVTVTLKQESTVAQEVMGRNIDFKSNSNIEKQYKVTNVTEDNSTLSHQLKRISFKADGMGQGFNFDSDNKKDLDGQLGKPIKEIMGKTYNVIVDGSGKTLMSIPQSFDKKANDQANIVTNMIPGLQDVANPPAKGSNSFFKVLPDTILVKGYSWTTSATTATEVSATVNTIEDITDSVIVVGFRTAAESIVTSQMMNMDATTKISTITTGKTYVDKATGIIKSQSSVAEGKGTVEAMNSVMPMTIKTTTELTVGRSGN</sequence>